<dbReference type="PROSITE" id="PS51387">
    <property type="entry name" value="FAD_PCMH"/>
    <property type="match status" value="1"/>
</dbReference>
<keyword evidence="8" id="KW-1185">Reference proteome</keyword>
<dbReference type="Proteomes" id="UP000235786">
    <property type="component" value="Unassembled WGS sequence"/>
</dbReference>
<accession>A0A2J6S5H2</accession>
<proteinExistence type="inferred from homology"/>
<name>A0A2J6S5H2_HYAVF</name>
<evidence type="ECO:0000256" key="2">
    <source>
        <dbReference type="ARBA" id="ARBA00022630"/>
    </source>
</evidence>
<keyword evidence="4" id="KW-0560">Oxidoreductase</keyword>
<dbReference type="OrthoDB" id="2151789at2759"/>
<feature type="domain" description="FAD-binding PCMH-type" evidence="6">
    <location>
        <begin position="64"/>
        <end position="241"/>
    </location>
</feature>
<evidence type="ECO:0000313" key="8">
    <source>
        <dbReference type="Proteomes" id="UP000235786"/>
    </source>
</evidence>
<sequence>MMVVSSHCLGLTLSFSVLLSFTNGQLTSSECCSVLASLIPGSVLLPNASGYETSLASYWSQQEQALQPSCIIRTGDLNAIAAAVGFLGKENQQRPGACPFAVRSGGHTPFAGSANIQAGVTIDLSLVNDIVVSEDQSRVHIGVGNRWGAVNHILDPLNLATPTGRISGVGVGGFTSGGGMSFYSPRLGLVCDAALNFDVILSSGTITKANSVDNADLFRALKGASNNLGIITHVDLPLVEGGLIWGGFYAIDMSNRPTVFSFFEKLNNSTTYDPYVSIIDTNIFSNGSWYILLHLAYTQPGAVDPSVYAPLLAIPPLFSTVRQATQGNLTDEFEAGSPVNSRALLATMTFSNSAAFMETFFQMANATSIIMTSKVPSMSFTLSYQPWPQTITSHGSANGGNALGIDASDGDLTNIDLTLYWDDSADDDFIYAETEKLFNAGVKTAKEAGVWNRYLYLNYADKWQKPIRGYGENNVRMLRRISRKYDPTQTFQEAVIGGFKLDEVKIWRRLYWYFSLFF</sequence>
<dbReference type="GO" id="GO:0071949">
    <property type="term" value="F:FAD binding"/>
    <property type="evidence" value="ECO:0007669"/>
    <property type="project" value="InterPro"/>
</dbReference>
<keyword evidence="2" id="KW-0285">Flavoprotein</keyword>
<dbReference type="InterPro" id="IPR036318">
    <property type="entry name" value="FAD-bd_PCMH-like_sf"/>
</dbReference>
<keyword evidence="5" id="KW-0732">Signal</keyword>
<dbReference type="PANTHER" id="PTHR42973:SF22">
    <property type="entry name" value="FAD-BINDING PCMH-TYPE DOMAIN-CONTAINING PROTEIN-RELATED"/>
    <property type="match status" value="1"/>
</dbReference>
<dbReference type="GO" id="GO:0016491">
    <property type="term" value="F:oxidoreductase activity"/>
    <property type="evidence" value="ECO:0007669"/>
    <property type="project" value="UniProtKB-KW"/>
</dbReference>
<dbReference type="EMBL" id="KZ613939">
    <property type="protein sequence ID" value="PMD46025.1"/>
    <property type="molecule type" value="Genomic_DNA"/>
</dbReference>
<feature type="chain" id="PRO_5014405444" evidence="5">
    <location>
        <begin position="25"/>
        <end position="518"/>
    </location>
</feature>
<dbReference type="AlphaFoldDB" id="A0A2J6S5H2"/>
<dbReference type="InterPro" id="IPR016166">
    <property type="entry name" value="FAD-bd_PCMH"/>
</dbReference>
<evidence type="ECO:0000256" key="1">
    <source>
        <dbReference type="ARBA" id="ARBA00005466"/>
    </source>
</evidence>
<dbReference type="Gene3D" id="3.30.465.10">
    <property type="match status" value="1"/>
</dbReference>
<dbReference type="InterPro" id="IPR016169">
    <property type="entry name" value="FAD-bd_PCMH_sub2"/>
</dbReference>
<comment type="similarity">
    <text evidence="1">Belongs to the oxygen-dependent FAD-linked oxidoreductase family.</text>
</comment>
<dbReference type="SUPFAM" id="SSF56176">
    <property type="entry name" value="FAD-binding/transporter-associated domain-like"/>
    <property type="match status" value="1"/>
</dbReference>
<dbReference type="InterPro" id="IPR006094">
    <property type="entry name" value="Oxid_FAD_bind_N"/>
</dbReference>
<evidence type="ECO:0000259" key="6">
    <source>
        <dbReference type="PROSITE" id="PS51387"/>
    </source>
</evidence>
<dbReference type="PANTHER" id="PTHR42973">
    <property type="entry name" value="BINDING OXIDOREDUCTASE, PUTATIVE (AFU_ORTHOLOGUE AFUA_1G17690)-RELATED"/>
    <property type="match status" value="1"/>
</dbReference>
<dbReference type="STRING" id="1149755.A0A2J6S5H2"/>
<dbReference type="Pfam" id="PF01565">
    <property type="entry name" value="FAD_binding_4"/>
    <property type="match status" value="1"/>
</dbReference>
<reference evidence="7 8" key="1">
    <citation type="submission" date="2016-04" db="EMBL/GenBank/DDBJ databases">
        <title>A degradative enzymes factory behind the ericoid mycorrhizal symbiosis.</title>
        <authorList>
            <consortium name="DOE Joint Genome Institute"/>
            <person name="Martino E."/>
            <person name="Morin E."/>
            <person name="Grelet G."/>
            <person name="Kuo A."/>
            <person name="Kohler A."/>
            <person name="Daghino S."/>
            <person name="Barry K."/>
            <person name="Choi C."/>
            <person name="Cichocki N."/>
            <person name="Clum A."/>
            <person name="Copeland A."/>
            <person name="Hainaut M."/>
            <person name="Haridas S."/>
            <person name="Labutti K."/>
            <person name="Lindquist E."/>
            <person name="Lipzen A."/>
            <person name="Khouja H.-R."/>
            <person name="Murat C."/>
            <person name="Ohm R."/>
            <person name="Olson A."/>
            <person name="Spatafora J."/>
            <person name="Veneault-Fourrey C."/>
            <person name="Henrissat B."/>
            <person name="Grigoriev I."/>
            <person name="Martin F."/>
            <person name="Perotto S."/>
        </authorList>
    </citation>
    <scope>NUCLEOTIDE SEQUENCE [LARGE SCALE GENOMIC DNA]</scope>
    <source>
        <strain evidence="7 8">F</strain>
    </source>
</reference>
<evidence type="ECO:0000256" key="4">
    <source>
        <dbReference type="ARBA" id="ARBA00023002"/>
    </source>
</evidence>
<dbReference type="InterPro" id="IPR050416">
    <property type="entry name" value="FAD-linked_Oxidoreductase"/>
</dbReference>
<evidence type="ECO:0000256" key="3">
    <source>
        <dbReference type="ARBA" id="ARBA00022827"/>
    </source>
</evidence>
<evidence type="ECO:0000313" key="7">
    <source>
        <dbReference type="EMBL" id="PMD46025.1"/>
    </source>
</evidence>
<gene>
    <name evidence="7" type="ORF">L207DRAFT_540725</name>
</gene>
<evidence type="ECO:0000256" key="5">
    <source>
        <dbReference type="SAM" id="SignalP"/>
    </source>
</evidence>
<protein>
    <submittedName>
        <fullName evidence="7">FAD-binding domain-containing protein</fullName>
    </submittedName>
</protein>
<feature type="signal peptide" evidence="5">
    <location>
        <begin position="1"/>
        <end position="24"/>
    </location>
</feature>
<organism evidence="7 8">
    <name type="scientific">Hyaloscypha variabilis (strain UAMH 11265 / GT02V1 / F)</name>
    <name type="common">Meliniomyces variabilis</name>
    <dbReference type="NCBI Taxonomy" id="1149755"/>
    <lineage>
        <taxon>Eukaryota</taxon>
        <taxon>Fungi</taxon>
        <taxon>Dikarya</taxon>
        <taxon>Ascomycota</taxon>
        <taxon>Pezizomycotina</taxon>
        <taxon>Leotiomycetes</taxon>
        <taxon>Helotiales</taxon>
        <taxon>Hyaloscyphaceae</taxon>
        <taxon>Hyaloscypha</taxon>
        <taxon>Hyaloscypha variabilis</taxon>
    </lineage>
</organism>
<keyword evidence="3" id="KW-0274">FAD</keyword>